<dbReference type="SUPFAM" id="SSF161111">
    <property type="entry name" value="Cation efflux protein transmembrane domain-like"/>
    <property type="match status" value="1"/>
</dbReference>
<keyword evidence="3" id="KW-1133">Transmembrane helix</keyword>
<evidence type="ECO:0000256" key="3">
    <source>
        <dbReference type="ARBA" id="ARBA00022989"/>
    </source>
</evidence>
<evidence type="ECO:0000256" key="4">
    <source>
        <dbReference type="ARBA" id="ARBA00023136"/>
    </source>
</evidence>
<evidence type="ECO:0000256" key="2">
    <source>
        <dbReference type="ARBA" id="ARBA00022692"/>
    </source>
</evidence>
<evidence type="ECO:0000313" key="6">
    <source>
        <dbReference type="EMBL" id="CAI8929636.1"/>
    </source>
</evidence>
<accession>A0ABM9I6S5</accession>
<dbReference type="InterPro" id="IPR027469">
    <property type="entry name" value="Cation_efflux_TMD_sf"/>
</dbReference>
<keyword evidence="7" id="KW-1185">Reference proteome</keyword>
<dbReference type="EMBL" id="OX458333">
    <property type="protein sequence ID" value="CAI8929636.1"/>
    <property type="molecule type" value="Genomic_DNA"/>
</dbReference>
<name>A0ABM9I6S5_9GAMM</name>
<keyword evidence="4" id="KW-0472">Membrane</keyword>
<comment type="subcellular location">
    <subcellularLocation>
        <location evidence="1">Membrane</location>
        <topology evidence="1">Multi-pass membrane protein</topology>
    </subcellularLocation>
</comment>
<dbReference type="InterPro" id="IPR058533">
    <property type="entry name" value="Cation_efflux_TM"/>
</dbReference>
<keyword evidence="2" id="KW-0812">Transmembrane</keyword>
<proteinExistence type="predicted"/>
<evidence type="ECO:0000313" key="7">
    <source>
        <dbReference type="Proteomes" id="UP001162030"/>
    </source>
</evidence>
<reference evidence="6 7" key="1">
    <citation type="submission" date="2023-03" db="EMBL/GenBank/DDBJ databases">
        <authorList>
            <person name="Pearce D."/>
        </authorList>
    </citation>
    <scope>NUCLEOTIDE SEQUENCE [LARGE SCALE GENOMIC DNA]</scope>
    <source>
        <strain evidence="6">Msz</strain>
    </source>
</reference>
<dbReference type="Proteomes" id="UP001162030">
    <property type="component" value="Chromosome"/>
</dbReference>
<organism evidence="6 7">
    <name type="scientific">Methylocaldum szegediense</name>
    <dbReference type="NCBI Taxonomy" id="73780"/>
    <lineage>
        <taxon>Bacteria</taxon>
        <taxon>Pseudomonadati</taxon>
        <taxon>Pseudomonadota</taxon>
        <taxon>Gammaproteobacteria</taxon>
        <taxon>Methylococcales</taxon>
        <taxon>Methylococcaceae</taxon>
        <taxon>Methylocaldum</taxon>
    </lineage>
</organism>
<gene>
    <name evidence="6" type="ORF">MSZNOR_4010</name>
</gene>
<sequence>MFLFGNGFRQGVPLKRDAGSVGFCQYRLGAWDRLMHPQALEALSLGVLFSVTAVLVDLTVTRVLLRAGRRSGSLSLEADGEHLMTDVWATADGWIHLSQSRRLPLSWLQAPGS</sequence>
<dbReference type="Pfam" id="PF01545">
    <property type="entry name" value="Cation_efflux"/>
    <property type="match status" value="1"/>
</dbReference>
<evidence type="ECO:0000259" key="5">
    <source>
        <dbReference type="Pfam" id="PF01545"/>
    </source>
</evidence>
<evidence type="ECO:0000256" key="1">
    <source>
        <dbReference type="ARBA" id="ARBA00004141"/>
    </source>
</evidence>
<feature type="domain" description="Cation efflux protein transmembrane" evidence="5">
    <location>
        <begin position="22"/>
        <end position="89"/>
    </location>
</feature>
<dbReference type="Gene3D" id="1.20.1510.10">
    <property type="entry name" value="Cation efflux protein transmembrane domain"/>
    <property type="match status" value="1"/>
</dbReference>
<protein>
    <recommendedName>
        <fullName evidence="5">Cation efflux protein transmembrane domain-containing protein</fullName>
    </recommendedName>
</protein>